<dbReference type="Proteomes" id="UP000663912">
    <property type="component" value="Plasmid pW2_73_4"/>
</dbReference>
<protein>
    <submittedName>
        <fullName evidence="3">XRE family transcriptional regulator</fullName>
    </submittedName>
</protein>
<reference evidence="2 5" key="1">
    <citation type="journal article" date="2020" name="Science">
        <title>Unexpected conservation and global transmission of agrobacterial virulence plasmids.</title>
        <authorList>
            <person name="Weisberg A.J."/>
            <person name="Davis E.W. 2nd"/>
            <person name="Tabima J."/>
            <person name="Belcher M.S."/>
            <person name="Miller M."/>
            <person name="Kuo C.H."/>
            <person name="Loper J.E."/>
            <person name="Grunwald N.J."/>
            <person name="Putnam M.L."/>
            <person name="Chang J.H."/>
        </authorList>
    </citation>
    <scope>NUCLEOTIDE SEQUENCE [LARGE SCALE GENOMIC DNA]</scope>
    <source>
        <strain evidence="2 5">A19/93</strain>
    </source>
</reference>
<dbReference type="KEGG" id="arui:G6M88_25745"/>
<keyword evidence="5" id="KW-1185">Reference proteome</keyword>
<dbReference type="InterPro" id="IPR001387">
    <property type="entry name" value="Cro/C1-type_HTH"/>
</dbReference>
<keyword evidence="3" id="KW-0614">Plasmid</keyword>
<sequence>MSMRPNLLIAVEQRVRSWKLTQPEAAKRLETTQPRLNDLLRGRTTNSSLDTLINLAIRAGLAVRRDIAEAT</sequence>
<dbReference type="AlphaFoldDB" id="A0AAE7URE2"/>
<gene>
    <name evidence="2" type="ORF">G6L72_25055</name>
    <name evidence="3" type="ORF">G6M88_25745</name>
</gene>
<feature type="domain" description="HTH cro/C1-type" evidence="1">
    <location>
        <begin position="19"/>
        <end position="56"/>
    </location>
</feature>
<dbReference type="InterPro" id="IPR010982">
    <property type="entry name" value="Lambda_DNA-bd_dom_sf"/>
</dbReference>
<reference evidence="3" key="2">
    <citation type="submission" date="2020-02" db="EMBL/GenBank/DDBJ databases">
        <title>Unexpected conservation and global transmission of agrobacterial virulence plasmids.</title>
        <authorList>
            <person name="Weisberg A.J."/>
            <person name="Davis E.W. II"/>
            <person name="Tabima J.R."/>
            <person name="Belcher M.S."/>
            <person name="Miller M."/>
            <person name="Kuo C.-H."/>
            <person name="Loper J.E."/>
            <person name="Grunwald N.J."/>
            <person name="Putnam M.L."/>
            <person name="Chang J.H."/>
        </authorList>
    </citation>
    <scope>NUCLEOTIDE SEQUENCE</scope>
    <source>
        <strain evidence="3">W2/73</strain>
        <plasmid evidence="3">pW2_73_4</plasmid>
    </source>
</reference>
<evidence type="ECO:0000313" key="5">
    <source>
        <dbReference type="Proteomes" id="UP000822331"/>
    </source>
</evidence>
<dbReference type="Proteomes" id="UP000822331">
    <property type="component" value="Unassembled WGS sequence"/>
</dbReference>
<dbReference type="EMBL" id="CP049211">
    <property type="protein sequence ID" value="QTG03848.1"/>
    <property type="molecule type" value="Genomic_DNA"/>
</dbReference>
<evidence type="ECO:0000313" key="3">
    <source>
        <dbReference type="EMBL" id="QTG03848.1"/>
    </source>
</evidence>
<dbReference type="Pfam" id="PF13744">
    <property type="entry name" value="HTH_37"/>
    <property type="match status" value="1"/>
</dbReference>
<geneLocation type="plasmid" evidence="3 4">
    <name>pW2_73_4</name>
</geneLocation>
<evidence type="ECO:0000313" key="2">
    <source>
        <dbReference type="EMBL" id="NTF39955.1"/>
    </source>
</evidence>
<proteinExistence type="predicted"/>
<evidence type="ECO:0000313" key="4">
    <source>
        <dbReference type="Proteomes" id="UP000663912"/>
    </source>
</evidence>
<dbReference type="GO" id="GO:0003677">
    <property type="term" value="F:DNA binding"/>
    <property type="evidence" value="ECO:0007669"/>
    <property type="project" value="InterPro"/>
</dbReference>
<dbReference type="InterPro" id="IPR039554">
    <property type="entry name" value="HigA2-like_HTH"/>
</dbReference>
<organism evidence="3 4">
    <name type="scientific">Agrobacterium rubi</name>
    <dbReference type="NCBI Taxonomy" id="28099"/>
    <lineage>
        <taxon>Bacteria</taxon>
        <taxon>Pseudomonadati</taxon>
        <taxon>Pseudomonadota</taxon>
        <taxon>Alphaproteobacteria</taxon>
        <taxon>Hyphomicrobiales</taxon>
        <taxon>Rhizobiaceae</taxon>
        <taxon>Rhizobium/Agrobacterium group</taxon>
        <taxon>Agrobacterium</taxon>
    </lineage>
</organism>
<dbReference type="SUPFAM" id="SSF47413">
    <property type="entry name" value="lambda repressor-like DNA-binding domains"/>
    <property type="match status" value="1"/>
</dbReference>
<name>A0AAE7URE2_9HYPH</name>
<dbReference type="EMBL" id="JAAMCP010000017">
    <property type="protein sequence ID" value="NTF39955.1"/>
    <property type="molecule type" value="Genomic_DNA"/>
</dbReference>
<dbReference type="PROSITE" id="PS50943">
    <property type="entry name" value="HTH_CROC1"/>
    <property type="match status" value="1"/>
</dbReference>
<accession>A0AAE7URE2</accession>
<evidence type="ECO:0000259" key="1">
    <source>
        <dbReference type="PROSITE" id="PS50943"/>
    </source>
</evidence>
<dbReference type="Gene3D" id="1.10.260.40">
    <property type="entry name" value="lambda repressor-like DNA-binding domains"/>
    <property type="match status" value="1"/>
</dbReference>